<reference evidence="1" key="1">
    <citation type="submission" date="2020-02" db="EMBL/GenBank/DDBJ databases">
        <authorList>
            <person name="Meier V. D."/>
        </authorList>
    </citation>
    <scope>NUCLEOTIDE SEQUENCE</scope>
    <source>
        <strain evidence="1">AVDCRST_MAG93</strain>
    </source>
</reference>
<sequence>MTENRTPTILHSQIRMLPNLILVPLDEDLANSAAQLAADLKLRGADAVYIALAAQLSL</sequence>
<evidence type="ECO:0000313" key="1">
    <source>
        <dbReference type="EMBL" id="CAA9315995.1"/>
    </source>
</evidence>
<protein>
    <submittedName>
        <fullName evidence="1">Uncharacterized protein</fullName>
    </submittedName>
</protein>
<gene>
    <name evidence="1" type="ORF">AVDCRST_MAG93-5498</name>
</gene>
<dbReference type="InterPro" id="IPR029060">
    <property type="entry name" value="PIN-like_dom_sf"/>
</dbReference>
<feature type="non-terminal residue" evidence="1">
    <location>
        <position position="58"/>
    </location>
</feature>
<dbReference type="EMBL" id="CADCTR010001857">
    <property type="protein sequence ID" value="CAA9315995.1"/>
    <property type="molecule type" value="Genomic_DNA"/>
</dbReference>
<name>A0A6J4KUW4_9CHLR</name>
<organism evidence="1">
    <name type="scientific">uncultured Chloroflexia bacterium</name>
    <dbReference type="NCBI Taxonomy" id="1672391"/>
    <lineage>
        <taxon>Bacteria</taxon>
        <taxon>Bacillati</taxon>
        <taxon>Chloroflexota</taxon>
        <taxon>Chloroflexia</taxon>
        <taxon>environmental samples</taxon>
    </lineage>
</organism>
<dbReference type="AlphaFoldDB" id="A0A6J4KUW4"/>
<accession>A0A6J4KUW4</accession>
<proteinExistence type="predicted"/>
<dbReference type="Gene3D" id="3.40.50.1010">
    <property type="entry name" value="5'-nuclease"/>
    <property type="match status" value="1"/>
</dbReference>
<dbReference type="SUPFAM" id="SSF88723">
    <property type="entry name" value="PIN domain-like"/>
    <property type="match status" value="1"/>
</dbReference>